<comment type="caution">
    <text evidence="2">The sequence shown here is derived from an EMBL/GenBank/DDBJ whole genome shotgun (WGS) entry which is preliminary data.</text>
</comment>
<keyword evidence="1" id="KW-0812">Transmembrane</keyword>
<feature type="transmembrane region" description="Helical" evidence="1">
    <location>
        <begin position="46"/>
        <end position="64"/>
    </location>
</feature>
<feature type="transmembrane region" description="Helical" evidence="1">
    <location>
        <begin position="244"/>
        <end position="267"/>
    </location>
</feature>
<feature type="transmembrane region" description="Helical" evidence="1">
    <location>
        <begin position="142"/>
        <end position="166"/>
    </location>
</feature>
<organism evidence="2 3">
    <name type="scientific">Cercophora newfieldiana</name>
    <dbReference type="NCBI Taxonomy" id="92897"/>
    <lineage>
        <taxon>Eukaryota</taxon>
        <taxon>Fungi</taxon>
        <taxon>Dikarya</taxon>
        <taxon>Ascomycota</taxon>
        <taxon>Pezizomycotina</taxon>
        <taxon>Sordariomycetes</taxon>
        <taxon>Sordariomycetidae</taxon>
        <taxon>Sordariales</taxon>
        <taxon>Lasiosphaeriaceae</taxon>
        <taxon>Cercophora</taxon>
    </lineage>
</organism>
<proteinExistence type="predicted"/>
<reference evidence="2" key="1">
    <citation type="submission" date="2023-06" db="EMBL/GenBank/DDBJ databases">
        <title>Genome-scale phylogeny and comparative genomics of the fungal order Sordariales.</title>
        <authorList>
            <consortium name="Lawrence Berkeley National Laboratory"/>
            <person name="Hensen N."/>
            <person name="Bonometti L."/>
            <person name="Westerberg I."/>
            <person name="Brannstrom I.O."/>
            <person name="Guillou S."/>
            <person name="Cros-Aarteil S."/>
            <person name="Calhoun S."/>
            <person name="Haridas S."/>
            <person name="Kuo A."/>
            <person name="Mondo S."/>
            <person name="Pangilinan J."/>
            <person name="Riley R."/>
            <person name="Labutti K."/>
            <person name="Andreopoulos B."/>
            <person name="Lipzen A."/>
            <person name="Chen C."/>
            <person name="Yanf M."/>
            <person name="Daum C."/>
            <person name="Ng V."/>
            <person name="Clum A."/>
            <person name="Steindorff A."/>
            <person name="Ohm R."/>
            <person name="Martin F."/>
            <person name="Silar P."/>
            <person name="Natvig D."/>
            <person name="Lalanne C."/>
            <person name="Gautier V."/>
            <person name="Ament-Velasquez S.L."/>
            <person name="Kruys A."/>
            <person name="Hutchinson M.I."/>
            <person name="Powell A.J."/>
            <person name="Barry K."/>
            <person name="Miller A.N."/>
            <person name="Grigoriev I.V."/>
            <person name="Debuchy R."/>
            <person name="Gladieux P."/>
            <person name="Thoren M.H."/>
            <person name="Johannesson H."/>
        </authorList>
    </citation>
    <scope>NUCLEOTIDE SEQUENCE</scope>
    <source>
        <strain evidence="2">SMH2532-1</strain>
    </source>
</reference>
<evidence type="ECO:0000256" key="1">
    <source>
        <dbReference type="SAM" id="Phobius"/>
    </source>
</evidence>
<dbReference type="EMBL" id="JAULSV010000007">
    <property type="protein sequence ID" value="KAK0639129.1"/>
    <property type="molecule type" value="Genomic_DNA"/>
</dbReference>
<dbReference type="Proteomes" id="UP001174936">
    <property type="component" value="Unassembled WGS sequence"/>
</dbReference>
<sequence length="325" mass="36074">MTSTQEPDTFQSIGETIVRLAVTHIFGVALYGHFGSLAQVPSRTHAFYVIAFLCFPMLYIVQVMQNIACAVNYAQNIKRQQGPHGTIGDIDFYVQAVLGVRASIHHSVSHSHRDNDGRQIISVPLLQAGHMSLQRTTEPVSWAWFGRVLVCLFGVVQATGTCVVYIRRQLHGCPLAIDHVLGLMAFSSMITGAAALAILLSRWRWTVMIESIRPGPKAPTWASPSLPRTVMLAYSPSAATRYSLVWWSVSYFVFKGLVVIGMAIYILYPEIVPKLNYLLRRLMVSAVVCTILVDMISFWTLASLQLAGSEEGCWKDPLSDLLFVI</sequence>
<feature type="transmembrane region" description="Helical" evidence="1">
    <location>
        <begin position="16"/>
        <end position="34"/>
    </location>
</feature>
<keyword evidence="1" id="KW-1133">Transmembrane helix</keyword>
<feature type="transmembrane region" description="Helical" evidence="1">
    <location>
        <begin position="178"/>
        <end position="200"/>
    </location>
</feature>
<accession>A0AA39XS59</accession>
<evidence type="ECO:0000313" key="3">
    <source>
        <dbReference type="Proteomes" id="UP001174936"/>
    </source>
</evidence>
<gene>
    <name evidence="2" type="ORF">B0T16DRAFT_422473</name>
</gene>
<protein>
    <submittedName>
        <fullName evidence="2">Uncharacterized protein</fullName>
    </submittedName>
</protein>
<keyword evidence="1" id="KW-0472">Membrane</keyword>
<dbReference type="AlphaFoldDB" id="A0AA39XS59"/>
<name>A0AA39XS59_9PEZI</name>
<evidence type="ECO:0000313" key="2">
    <source>
        <dbReference type="EMBL" id="KAK0639129.1"/>
    </source>
</evidence>
<feature type="transmembrane region" description="Helical" evidence="1">
    <location>
        <begin position="279"/>
        <end position="302"/>
    </location>
</feature>
<keyword evidence="3" id="KW-1185">Reference proteome</keyword>